<evidence type="ECO:0000256" key="2">
    <source>
        <dbReference type="ARBA" id="ARBA00022801"/>
    </source>
</evidence>
<dbReference type="PANTHER" id="PTHR34135">
    <property type="entry name" value="LYSOZYME"/>
    <property type="match status" value="1"/>
</dbReference>
<dbReference type="EMBL" id="JACFXV010000054">
    <property type="protein sequence ID" value="MBA5777959.1"/>
    <property type="molecule type" value="Genomic_DNA"/>
</dbReference>
<gene>
    <name evidence="5" type="ORF">H2509_12580</name>
</gene>
<dbReference type="SUPFAM" id="SSF51445">
    <property type="entry name" value="(Trans)glycosidases"/>
    <property type="match status" value="1"/>
</dbReference>
<dbReference type="GO" id="GO:0009253">
    <property type="term" value="P:peptidoglycan catabolic process"/>
    <property type="evidence" value="ECO:0007669"/>
    <property type="project" value="InterPro"/>
</dbReference>
<sequence>MTKIGIDVSHHQGEIDWHAVESDGVAFAYMKATEGGDFCDPRFAENWQGARIAGVPRGAYHVFSYRRPGIVQAENFIGTVPTAMLATLPPALDLEILGSEDDLPTRAELLAEIRAWLTVVEAQAGRPAMIYTTRDFHRRYLQGTDIAEGGTARPLWLRSIGTEPDFCADWTIWQFDDKGQVKGIDAHVDRNRICERVSVMELVA</sequence>
<accession>A0A839AHH1</accession>
<dbReference type="InterPro" id="IPR008270">
    <property type="entry name" value="Glyco_hydro_25_AS"/>
</dbReference>
<keyword evidence="3 4" id="KW-0326">Glycosidase</keyword>
<reference evidence="5 6" key="1">
    <citation type="submission" date="2020-07" db="EMBL/GenBank/DDBJ databases">
        <title>Stappia sp., F7233, whole genome shotgun sequencing project.</title>
        <authorList>
            <person name="Jiang S."/>
            <person name="Liu Z.W."/>
            <person name="Du Z.J."/>
        </authorList>
    </citation>
    <scope>NUCLEOTIDE SEQUENCE [LARGE SCALE GENOMIC DNA]</scope>
    <source>
        <strain evidence="5 6">F7233</strain>
    </source>
</reference>
<dbReference type="InterPro" id="IPR002053">
    <property type="entry name" value="Glyco_hydro_25"/>
</dbReference>
<keyword evidence="6" id="KW-1185">Reference proteome</keyword>
<comment type="caution">
    <text evidence="5">The sequence shown here is derived from an EMBL/GenBank/DDBJ whole genome shotgun (WGS) entry which is preliminary data.</text>
</comment>
<dbReference type="GO" id="GO:0016052">
    <property type="term" value="P:carbohydrate catabolic process"/>
    <property type="evidence" value="ECO:0007669"/>
    <property type="project" value="TreeGrafter"/>
</dbReference>
<organism evidence="5 6">
    <name type="scientific">Stappia albiluteola</name>
    <dbReference type="NCBI Taxonomy" id="2758565"/>
    <lineage>
        <taxon>Bacteria</taxon>
        <taxon>Pseudomonadati</taxon>
        <taxon>Pseudomonadota</taxon>
        <taxon>Alphaproteobacteria</taxon>
        <taxon>Hyphomicrobiales</taxon>
        <taxon>Stappiaceae</taxon>
        <taxon>Stappia</taxon>
    </lineage>
</organism>
<evidence type="ECO:0000313" key="6">
    <source>
        <dbReference type="Proteomes" id="UP000541109"/>
    </source>
</evidence>
<protein>
    <recommendedName>
        <fullName evidence="4">Lysozyme</fullName>
        <ecNumber evidence="4">3.2.1.17</ecNumber>
    </recommendedName>
</protein>
<evidence type="ECO:0000256" key="3">
    <source>
        <dbReference type="ARBA" id="ARBA00023295"/>
    </source>
</evidence>
<proteinExistence type="inferred from homology"/>
<dbReference type="Gene3D" id="3.20.20.80">
    <property type="entry name" value="Glycosidases"/>
    <property type="match status" value="1"/>
</dbReference>
<dbReference type="SMART" id="SM00641">
    <property type="entry name" value="Glyco_25"/>
    <property type="match status" value="1"/>
</dbReference>
<dbReference type="GO" id="GO:0003796">
    <property type="term" value="F:lysozyme activity"/>
    <property type="evidence" value="ECO:0007669"/>
    <property type="project" value="UniProtKB-EC"/>
</dbReference>
<evidence type="ECO:0000256" key="4">
    <source>
        <dbReference type="RuleBase" id="RU361176"/>
    </source>
</evidence>
<dbReference type="EC" id="3.2.1.17" evidence="4"/>
<dbReference type="PANTHER" id="PTHR34135:SF2">
    <property type="entry name" value="LYSOZYME"/>
    <property type="match status" value="1"/>
</dbReference>
<dbReference type="InterPro" id="IPR018077">
    <property type="entry name" value="Glyco_hydro_fam25_subgr"/>
</dbReference>
<dbReference type="GO" id="GO:0016998">
    <property type="term" value="P:cell wall macromolecule catabolic process"/>
    <property type="evidence" value="ECO:0007669"/>
    <property type="project" value="InterPro"/>
</dbReference>
<evidence type="ECO:0000313" key="5">
    <source>
        <dbReference type="EMBL" id="MBA5777959.1"/>
    </source>
</evidence>
<dbReference type="PROSITE" id="PS00953">
    <property type="entry name" value="GLYCOSYL_HYDROL_F25_1"/>
    <property type="match status" value="1"/>
</dbReference>
<dbReference type="Pfam" id="PF01183">
    <property type="entry name" value="Glyco_hydro_25"/>
    <property type="match status" value="1"/>
</dbReference>
<dbReference type="AlphaFoldDB" id="A0A839AHH1"/>
<comment type="similarity">
    <text evidence="1 4">Belongs to the glycosyl hydrolase 25 family.</text>
</comment>
<dbReference type="PROSITE" id="PS51904">
    <property type="entry name" value="GLYCOSYL_HYDROL_F25_2"/>
    <property type="match status" value="1"/>
</dbReference>
<evidence type="ECO:0000256" key="1">
    <source>
        <dbReference type="ARBA" id="ARBA00010646"/>
    </source>
</evidence>
<dbReference type="Proteomes" id="UP000541109">
    <property type="component" value="Unassembled WGS sequence"/>
</dbReference>
<dbReference type="InterPro" id="IPR017853">
    <property type="entry name" value="GH"/>
</dbReference>
<name>A0A839AHH1_9HYPH</name>
<dbReference type="RefSeq" id="WP_182165890.1">
    <property type="nucleotide sequence ID" value="NZ_JACFXV010000054.1"/>
</dbReference>
<comment type="catalytic activity">
    <reaction evidence="4">
        <text>Hydrolysis of (1-&gt;4)-beta-linkages between N-acetylmuramic acid and N-acetyl-D-glucosamine residues in a peptidoglycan and between N-acetyl-D-glucosamine residues in chitodextrins.</text>
        <dbReference type="EC" id="3.2.1.17"/>
    </reaction>
</comment>
<keyword evidence="2 4" id="KW-0378">Hydrolase</keyword>